<feature type="compositionally biased region" description="Basic and acidic residues" evidence="1">
    <location>
        <begin position="15"/>
        <end position="24"/>
    </location>
</feature>
<feature type="region of interest" description="Disordered" evidence="1">
    <location>
        <begin position="62"/>
        <end position="81"/>
    </location>
</feature>
<organism evidence="2 3">
    <name type="scientific">Phytophthora nicotianae P1976</name>
    <dbReference type="NCBI Taxonomy" id="1317066"/>
    <lineage>
        <taxon>Eukaryota</taxon>
        <taxon>Sar</taxon>
        <taxon>Stramenopiles</taxon>
        <taxon>Oomycota</taxon>
        <taxon>Peronosporomycetes</taxon>
        <taxon>Peronosporales</taxon>
        <taxon>Peronosporaceae</taxon>
        <taxon>Phytophthora</taxon>
    </lineage>
</organism>
<protein>
    <submittedName>
        <fullName evidence="2">Uncharacterized protein</fullName>
    </submittedName>
</protein>
<name>A0A081APF0_PHYNI</name>
<dbReference type="EMBL" id="ANJA01000968">
    <property type="protein sequence ID" value="ETO80761.1"/>
    <property type="molecule type" value="Genomic_DNA"/>
</dbReference>
<comment type="caution">
    <text evidence="2">The sequence shown here is derived from an EMBL/GenBank/DDBJ whole genome shotgun (WGS) entry which is preliminary data.</text>
</comment>
<feature type="region of interest" description="Disordered" evidence="1">
    <location>
        <begin position="1"/>
        <end position="24"/>
    </location>
</feature>
<dbReference type="AlphaFoldDB" id="A0A081APF0"/>
<reference evidence="2 3" key="1">
    <citation type="submission" date="2013-11" db="EMBL/GenBank/DDBJ databases">
        <title>The Genome Sequence of Phytophthora parasitica P1976.</title>
        <authorList>
            <consortium name="The Broad Institute Genomics Platform"/>
            <person name="Russ C."/>
            <person name="Tyler B."/>
            <person name="Panabieres F."/>
            <person name="Shan W."/>
            <person name="Tripathy S."/>
            <person name="Grunwald N."/>
            <person name="Machado M."/>
            <person name="Johnson C.S."/>
            <person name="Walker B."/>
            <person name="Young S."/>
            <person name="Zeng Q."/>
            <person name="Gargeya S."/>
            <person name="Fitzgerald M."/>
            <person name="Haas B."/>
            <person name="Abouelleil A."/>
            <person name="Allen A.W."/>
            <person name="Alvarado L."/>
            <person name="Arachchi H.M."/>
            <person name="Berlin A.M."/>
            <person name="Chapman S.B."/>
            <person name="Gainer-Dewar J."/>
            <person name="Goldberg J."/>
            <person name="Griggs A."/>
            <person name="Gujja S."/>
            <person name="Hansen M."/>
            <person name="Howarth C."/>
            <person name="Imamovic A."/>
            <person name="Ireland A."/>
            <person name="Larimer J."/>
            <person name="McCowan C."/>
            <person name="Murphy C."/>
            <person name="Pearson M."/>
            <person name="Poon T.W."/>
            <person name="Priest M."/>
            <person name="Roberts A."/>
            <person name="Saif S."/>
            <person name="Shea T."/>
            <person name="Sisk P."/>
            <person name="Sykes S."/>
            <person name="Wortman J."/>
            <person name="Nusbaum C."/>
            <person name="Birren B."/>
        </authorList>
    </citation>
    <scope>NUCLEOTIDE SEQUENCE [LARGE SCALE GENOMIC DNA]</scope>
    <source>
        <strain evidence="2 3">P1976</strain>
    </source>
</reference>
<sequence length="111" mass="11987">MLVDGEQVAGGDLVTPREKESDTELNRTRVAGGDCSALGDLIPCLLQRTRVRKRRACSQLRREKARVSERHRGHAASTGNDGGCVAGVPIFVGKEEDCQEDSRRLGSSSPP</sequence>
<evidence type="ECO:0000313" key="3">
    <source>
        <dbReference type="Proteomes" id="UP000028582"/>
    </source>
</evidence>
<gene>
    <name evidence="2" type="ORF">F444_04800</name>
</gene>
<proteinExistence type="predicted"/>
<evidence type="ECO:0000313" key="2">
    <source>
        <dbReference type="EMBL" id="ETO80761.1"/>
    </source>
</evidence>
<accession>A0A081APF0</accession>
<evidence type="ECO:0000256" key="1">
    <source>
        <dbReference type="SAM" id="MobiDB-lite"/>
    </source>
</evidence>
<dbReference type="Proteomes" id="UP000028582">
    <property type="component" value="Unassembled WGS sequence"/>
</dbReference>